<evidence type="ECO:0000313" key="2">
    <source>
        <dbReference type="EMBL" id="QYX78583.1"/>
    </source>
</evidence>
<evidence type="ECO:0000259" key="1">
    <source>
        <dbReference type="PROSITE" id="PS50801"/>
    </source>
</evidence>
<sequence>MPLPQLNVHRRDHTTRTLITLAGEIDLSTVPLVYAALAGCLRDGIRIVDVDLTGVPFCDVSGLNAFLTASRLGADDGATLQLHHPPASMARVIELTGSGFLLHGPHAVRSPSPRVPAVAGGAP</sequence>
<reference evidence="2 3" key="1">
    <citation type="submission" date="2021-08" db="EMBL/GenBank/DDBJ databases">
        <authorList>
            <person name="Ping M."/>
        </authorList>
    </citation>
    <scope>NUCLEOTIDE SEQUENCE [LARGE SCALE GENOMIC DNA]</scope>
    <source>
        <strain evidence="2 3">MG28</strain>
    </source>
</reference>
<evidence type="ECO:0000313" key="3">
    <source>
        <dbReference type="Proteomes" id="UP000827138"/>
    </source>
</evidence>
<keyword evidence="3" id="KW-1185">Reference proteome</keyword>
<dbReference type="InterPro" id="IPR002645">
    <property type="entry name" value="STAS_dom"/>
</dbReference>
<feature type="domain" description="STAS" evidence="1">
    <location>
        <begin position="18"/>
        <end position="97"/>
    </location>
</feature>
<accession>A0ABX8XSI6</accession>
<dbReference type="EMBL" id="CP080647">
    <property type="protein sequence ID" value="QYX78583.1"/>
    <property type="molecule type" value="Genomic_DNA"/>
</dbReference>
<dbReference type="Gene3D" id="3.30.750.24">
    <property type="entry name" value="STAS domain"/>
    <property type="match status" value="1"/>
</dbReference>
<dbReference type="PANTHER" id="PTHR33495:SF2">
    <property type="entry name" value="ANTI-SIGMA FACTOR ANTAGONIST TM_1081-RELATED"/>
    <property type="match status" value="1"/>
</dbReference>
<name>A0ABX8XSI6_9ACTN</name>
<dbReference type="CDD" id="cd07043">
    <property type="entry name" value="STAS_anti-anti-sigma_factors"/>
    <property type="match status" value="1"/>
</dbReference>
<dbReference type="SUPFAM" id="SSF52091">
    <property type="entry name" value="SpoIIaa-like"/>
    <property type="match status" value="1"/>
</dbReference>
<dbReference type="PROSITE" id="PS50801">
    <property type="entry name" value="STAS"/>
    <property type="match status" value="1"/>
</dbReference>
<gene>
    <name evidence="2" type="ORF">K1J60_20370</name>
</gene>
<dbReference type="Pfam" id="PF13466">
    <property type="entry name" value="STAS_2"/>
    <property type="match status" value="1"/>
</dbReference>
<dbReference type="InterPro" id="IPR058548">
    <property type="entry name" value="MlaB-like_STAS"/>
</dbReference>
<dbReference type="PANTHER" id="PTHR33495">
    <property type="entry name" value="ANTI-SIGMA FACTOR ANTAGONIST TM_1081-RELATED-RELATED"/>
    <property type="match status" value="1"/>
</dbReference>
<dbReference type="Proteomes" id="UP000827138">
    <property type="component" value="Chromosome"/>
</dbReference>
<dbReference type="RefSeq" id="WP_220647455.1">
    <property type="nucleotide sequence ID" value="NZ_CP080647.1"/>
</dbReference>
<proteinExistence type="predicted"/>
<organism evidence="2 3">
    <name type="scientific">Streptomyces akebiae</name>
    <dbReference type="NCBI Taxonomy" id="2865673"/>
    <lineage>
        <taxon>Bacteria</taxon>
        <taxon>Bacillati</taxon>
        <taxon>Actinomycetota</taxon>
        <taxon>Actinomycetes</taxon>
        <taxon>Kitasatosporales</taxon>
        <taxon>Streptomycetaceae</taxon>
        <taxon>Streptomyces</taxon>
    </lineage>
</organism>
<dbReference type="InterPro" id="IPR036513">
    <property type="entry name" value="STAS_dom_sf"/>
</dbReference>
<protein>
    <submittedName>
        <fullName evidence="2">STAS domain-containing protein</fullName>
    </submittedName>
</protein>